<dbReference type="InterPro" id="IPR036397">
    <property type="entry name" value="RNaseH_sf"/>
</dbReference>
<comment type="cofactor">
    <cofactor evidence="2 12">
        <name>Mg(2+)</name>
        <dbReference type="ChEBI" id="CHEBI:18420"/>
    </cofactor>
</comment>
<evidence type="ECO:0000256" key="3">
    <source>
        <dbReference type="ARBA" id="ARBA00004065"/>
    </source>
</evidence>
<evidence type="ECO:0000256" key="10">
    <source>
        <dbReference type="ARBA" id="ARBA00022801"/>
    </source>
</evidence>
<dbReference type="InterPro" id="IPR002156">
    <property type="entry name" value="RNaseH_domain"/>
</dbReference>
<dbReference type="FunCoup" id="H0EF18">
    <property type="interactions" value="137"/>
</dbReference>
<evidence type="ECO:0000256" key="11">
    <source>
        <dbReference type="ARBA" id="ARBA00022842"/>
    </source>
</evidence>
<dbReference type="Gene3D" id="3.30.420.10">
    <property type="entry name" value="Ribonuclease H-like superfamily/Ribonuclease H"/>
    <property type="match status" value="1"/>
</dbReference>
<dbReference type="PANTHER" id="PTHR10642:SF26">
    <property type="entry name" value="RIBONUCLEASE H1"/>
    <property type="match status" value="1"/>
</dbReference>
<dbReference type="InterPro" id="IPR017067">
    <property type="entry name" value="RNase_H1_euk"/>
</dbReference>
<reference evidence="15 16" key="1">
    <citation type="journal article" date="2012" name="Eukaryot. Cell">
        <title>Genome sequence of the fungus Glarea lozoyensis: the first genome sequence of a species from the Helotiaceae family.</title>
        <authorList>
            <person name="Youssar L."/>
            <person name="Gruening B.A."/>
            <person name="Erxleben A."/>
            <person name="Guenther S."/>
            <person name="Huettel W."/>
        </authorList>
    </citation>
    <scope>NUCLEOTIDE SEQUENCE [LARGE SCALE GENOMIC DNA]</scope>
    <source>
        <strain evidence="16">ATCC 74030 / MF5533</strain>
    </source>
</reference>
<dbReference type="PIRSF" id="PIRSF036852">
    <property type="entry name" value="Ribonuclease_H1_euk"/>
    <property type="match status" value="1"/>
</dbReference>
<dbReference type="InParanoid" id="H0EF18"/>
<dbReference type="SUPFAM" id="SSF55658">
    <property type="entry name" value="L9 N-domain-like"/>
    <property type="match status" value="2"/>
</dbReference>
<gene>
    <name evidence="15" type="ORF">M7I_1056</name>
</gene>
<organism evidence="15 16">
    <name type="scientific">Glarea lozoyensis (strain ATCC 74030 / MF5533)</name>
    <dbReference type="NCBI Taxonomy" id="1104152"/>
    <lineage>
        <taxon>Eukaryota</taxon>
        <taxon>Fungi</taxon>
        <taxon>Dikarya</taxon>
        <taxon>Ascomycota</taxon>
        <taxon>Pezizomycotina</taxon>
        <taxon>Leotiomycetes</taxon>
        <taxon>Helotiales</taxon>
        <taxon>Helotiaceae</taxon>
        <taxon>Glarea</taxon>
    </lineage>
</organism>
<dbReference type="HOGENOM" id="CLU_030894_0_5_1"/>
<dbReference type="InterPro" id="IPR037056">
    <property type="entry name" value="RNase_H1_N_sf"/>
</dbReference>
<dbReference type="GO" id="GO:0043137">
    <property type="term" value="P:DNA replication, removal of RNA primer"/>
    <property type="evidence" value="ECO:0007669"/>
    <property type="project" value="TreeGrafter"/>
</dbReference>
<keyword evidence="10 12" id="KW-0378">Hydrolase</keyword>
<evidence type="ECO:0000256" key="4">
    <source>
        <dbReference type="ARBA" id="ARBA00005300"/>
    </source>
</evidence>
<evidence type="ECO:0000256" key="2">
    <source>
        <dbReference type="ARBA" id="ARBA00001946"/>
    </source>
</evidence>
<dbReference type="FunFam" id="3.40.970.10:FF:000001">
    <property type="entry name" value="Ribonuclease H1"/>
    <property type="match status" value="1"/>
</dbReference>
<dbReference type="EC" id="3.1.26.4" evidence="5 12"/>
<protein>
    <recommendedName>
        <fullName evidence="6 12">Ribonuclease H</fullName>
        <shortName evidence="12">RNase H</shortName>
        <ecNumber evidence="5 12">3.1.26.4</ecNumber>
    </recommendedName>
</protein>
<dbReference type="PROSITE" id="PS50879">
    <property type="entry name" value="RNASE_H_1"/>
    <property type="match status" value="1"/>
</dbReference>
<keyword evidence="8 12" id="KW-0479">Metal-binding</keyword>
<feature type="domain" description="RNase H type-1" evidence="14">
    <location>
        <begin position="159"/>
        <end position="309"/>
    </location>
</feature>
<evidence type="ECO:0000256" key="9">
    <source>
        <dbReference type="ARBA" id="ARBA00022759"/>
    </source>
</evidence>
<name>H0EF18_GLAL7</name>
<dbReference type="Gene3D" id="3.40.970.10">
    <property type="entry name" value="Ribonuclease H1, N-terminal domain"/>
    <property type="match status" value="2"/>
</dbReference>
<feature type="compositionally biased region" description="Basic and acidic residues" evidence="13">
    <location>
        <begin position="137"/>
        <end position="146"/>
    </location>
</feature>
<keyword evidence="11 12" id="KW-0460">Magnesium</keyword>
<dbReference type="InterPro" id="IPR009027">
    <property type="entry name" value="Ribosomal_bL9/RNase_H1_N"/>
</dbReference>
<evidence type="ECO:0000256" key="12">
    <source>
        <dbReference type="PIRNR" id="PIRNR036852"/>
    </source>
</evidence>
<dbReference type="Proteomes" id="UP000005446">
    <property type="component" value="Unassembled WGS sequence"/>
</dbReference>
<dbReference type="GO" id="GO:0004523">
    <property type="term" value="F:RNA-DNA hybrid ribonuclease activity"/>
    <property type="evidence" value="ECO:0007669"/>
    <property type="project" value="UniProtKB-UniRule"/>
</dbReference>
<keyword evidence="9 12" id="KW-0255">Endonuclease</keyword>
<evidence type="ECO:0000256" key="13">
    <source>
        <dbReference type="SAM" id="MobiDB-lite"/>
    </source>
</evidence>
<evidence type="ECO:0000313" key="16">
    <source>
        <dbReference type="Proteomes" id="UP000005446"/>
    </source>
</evidence>
<evidence type="ECO:0000256" key="5">
    <source>
        <dbReference type="ARBA" id="ARBA00012180"/>
    </source>
</evidence>
<evidence type="ECO:0000256" key="1">
    <source>
        <dbReference type="ARBA" id="ARBA00000077"/>
    </source>
</evidence>
<comment type="function">
    <text evidence="3 12">Endonuclease that specifically degrades the RNA of RNA-DNA hybrids.</text>
</comment>
<keyword evidence="7 12" id="KW-0540">Nuclease</keyword>
<comment type="similarity">
    <text evidence="4 12">Belongs to the RNase H family.</text>
</comment>
<dbReference type="SUPFAM" id="SSF53098">
    <property type="entry name" value="Ribonuclease H-like"/>
    <property type="match status" value="1"/>
</dbReference>
<dbReference type="FunFam" id="3.40.970.10:FF:000002">
    <property type="entry name" value="Ribonuclease H"/>
    <property type="match status" value="1"/>
</dbReference>
<dbReference type="CDD" id="cd09280">
    <property type="entry name" value="RNase_HI_eukaryote_like"/>
    <property type="match status" value="1"/>
</dbReference>
<dbReference type="EMBL" id="AGUE01000016">
    <property type="protein sequence ID" value="EHL03081.1"/>
    <property type="molecule type" value="Genomic_DNA"/>
</dbReference>
<evidence type="ECO:0000256" key="8">
    <source>
        <dbReference type="ARBA" id="ARBA00022723"/>
    </source>
</evidence>
<evidence type="ECO:0000256" key="7">
    <source>
        <dbReference type="ARBA" id="ARBA00022722"/>
    </source>
</evidence>
<dbReference type="OrthoDB" id="407198at2759"/>
<proteinExistence type="inferred from homology"/>
<feature type="region of interest" description="Disordered" evidence="13">
    <location>
        <begin position="137"/>
        <end position="157"/>
    </location>
</feature>
<dbReference type="GO" id="GO:0003676">
    <property type="term" value="F:nucleic acid binding"/>
    <property type="evidence" value="ECO:0007669"/>
    <property type="project" value="UniProtKB-UniRule"/>
</dbReference>
<evidence type="ECO:0000313" key="15">
    <source>
        <dbReference type="EMBL" id="EHL03081.1"/>
    </source>
</evidence>
<dbReference type="InterPro" id="IPR012337">
    <property type="entry name" value="RNaseH-like_sf"/>
</dbReference>
<dbReference type="GO" id="GO:0000287">
    <property type="term" value="F:magnesium ion binding"/>
    <property type="evidence" value="ECO:0007669"/>
    <property type="project" value="UniProtKB-UniRule"/>
</dbReference>
<dbReference type="InterPro" id="IPR050092">
    <property type="entry name" value="RNase_H"/>
</dbReference>
<comment type="caution">
    <text evidence="15">The sequence shown here is derived from an EMBL/GenBank/DDBJ whole genome shotgun (WGS) entry which is preliminary data.</text>
</comment>
<dbReference type="PANTHER" id="PTHR10642">
    <property type="entry name" value="RIBONUCLEASE H1"/>
    <property type="match status" value="1"/>
</dbReference>
<dbReference type="AlphaFoldDB" id="H0EF18"/>
<sequence>MSATVTKKRKASSAVETKYYGVRAGKVPGVYTLWSDCQEMITGFKGASYKSFPSQKEAEDFVAGKVVPGTSKGPAKFYGIAVGHQPGVYTEWADAQIQITNVKGPKYRKFDTREEAEAFVDSGGKIDKAKKVEKVVEEKDDGERERKKAKTATSKTGSKGGVLKVWTDGSARGNGKANAEAGVGVYFGYDDERNLSERLAGDLQTNQRAELTGILRALELVPPTQNLEIITDSNYGINCASVWYENWIKRDWHSSTGAPVMNKDLVVKIREKMDERDAKGTRTIYTWVKGHSEDEGNIGADLLAVQGSRLPKVE</sequence>
<comment type="catalytic activity">
    <reaction evidence="1 12">
        <text>Endonucleolytic cleavage to 5'-phosphomonoester.</text>
        <dbReference type="EC" id="3.1.26.4"/>
    </reaction>
</comment>
<dbReference type="Pfam" id="PF00075">
    <property type="entry name" value="RNase_H"/>
    <property type="match status" value="1"/>
</dbReference>
<keyword evidence="16" id="KW-1185">Reference proteome</keyword>
<evidence type="ECO:0000256" key="6">
    <source>
        <dbReference type="ARBA" id="ARBA00017721"/>
    </source>
</evidence>
<dbReference type="Pfam" id="PF01693">
    <property type="entry name" value="Cauli_VI"/>
    <property type="match status" value="2"/>
</dbReference>
<evidence type="ECO:0000259" key="14">
    <source>
        <dbReference type="PROSITE" id="PS50879"/>
    </source>
</evidence>
<accession>H0EF18</accession>
<dbReference type="InterPro" id="IPR011320">
    <property type="entry name" value="RNase_H1_N"/>
</dbReference>